<dbReference type="STRING" id="540747.SAMN04488031_101772"/>
<reference evidence="3 5" key="2">
    <citation type="submission" date="2018-08" db="EMBL/GenBank/DDBJ databases">
        <title>Genetic Globetrotter - A new plasmid hitch-hiking vast phylogenetic and geographic distances.</title>
        <authorList>
            <person name="Vollmers J."/>
            <person name="Petersen J."/>
        </authorList>
    </citation>
    <scope>NUCLEOTIDE SEQUENCE [LARGE SCALE GENOMIC DNA]</scope>
    <source>
        <strain evidence="3 5">DSM 26383</strain>
    </source>
</reference>
<dbReference type="InterPro" id="IPR027417">
    <property type="entry name" value="P-loop_NTPase"/>
</dbReference>
<dbReference type="SMART" id="SM00382">
    <property type="entry name" value="AAA"/>
    <property type="match status" value="1"/>
</dbReference>
<dbReference type="PANTHER" id="PTHR43581:SF4">
    <property type="entry name" value="ATP_GTP PHOSPHATASE"/>
    <property type="match status" value="1"/>
</dbReference>
<dbReference type="Gene3D" id="3.40.50.300">
    <property type="entry name" value="P-loop containing nucleotide triphosphate hydrolases"/>
    <property type="match status" value="1"/>
</dbReference>
<protein>
    <submittedName>
        <fullName evidence="3">Hemin importer ATP-binding subunit</fullName>
    </submittedName>
</protein>
<dbReference type="PATRIC" id="fig|540747.5.peg.4729"/>
<dbReference type="SUPFAM" id="SSF52540">
    <property type="entry name" value="P-loop containing nucleoside triphosphate hydrolases"/>
    <property type="match status" value="1"/>
</dbReference>
<accession>A0A0T5PBC6</accession>
<dbReference type="GO" id="GO:0016887">
    <property type="term" value="F:ATP hydrolysis activity"/>
    <property type="evidence" value="ECO:0007669"/>
    <property type="project" value="InterPro"/>
</dbReference>
<keyword evidence="3" id="KW-0547">Nucleotide-binding</keyword>
<dbReference type="OrthoDB" id="9789856at2"/>
<keyword evidence="3" id="KW-0067">ATP-binding</keyword>
<dbReference type="GO" id="GO:0005524">
    <property type="term" value="F:ATP binding"/>
    <property type="evidence" value="ECO:0007669"/>
    <property type="project" value="UniProtKB-KW"/>
</dbReference>
<name>A0A0T5PBC6_9RHOB</name>
<feature type="domain" description="AAA+ ATPase" evidence="1">
    <location>
        <begin position="26"/>
        <end position="306"/>
    </location>
</feature>
<dbReference type="Pfam" id="PF13304">
    <property type="entry name" value="AAA_21"/>
    <property type="match status" value="1"/>
</dbReference>
<dbReference type="InterPro" id="IPR051396">
    <property type="entry name" value="Bact_Antivir_Def_Nuclease"/>
</dbReference>
<dbReference type="CDD" id="cd00267">
    <property type="entry name" value="ABC_ATPase"/>
    <property type="match status" value="1"/>
</dbReference>
<dbReference type="EMBL" id="LAXI01000004">
    <property type="protein sequence ID" value="KRS18381.1"/>
    <property type="molecule type" value="Genomic_DNA"/>
</dbReference>
<evidence type="ECO:0000313" key="5">
    <source>
        <dbReference type="Proteomes" id="UP000325785"/>
    </source>
</evidence>
<organism evidence="2 4">
    <name type="scientific">Roseovarius indicus</name>
    <dbReference type="NCBI Taxonomy" id="540747"/>
    <lineage>
        <taxon>Bacteria</taxon>
        <taxon>Pseudomonadati</taxon>
        <taxon>Pseudomonadota</taxon>
        <taxon>Alphaproteobacteria</taxon>
        <taxon>Rhodobacterales</taxon>
        <taxon>Roseobacteraceae</taxon>
        <taxon>Roseovarius</taxon>
    </lineage>
</organism>
<evidence type="ECO:0000259" key="1">
    <source>
        <dbReference type="SMART" id="SM00382"/>
    </source>
</evidence>
<dbReference type="Proteomes" id="UP000051401">
    <property type="component" value="Unassembled WGS sequence"/>
</dbReference>
<evidence type="ECO:0000313" key="2">
    <source>
        <dbReference type="EMBL" id="KRS18381.1"/>
    </source>
</evidence>
<dbReference type="EMBL" id="CP031598">
    <property type="protein sequence ID" value="QEW26766.1"/>
    <property type="molecule type" value="Genomic_DNA"/>
</dbReference>
<reference evidence="2 4" key="1">
    <citation type="submission" date="2015-04" db="EMBL/GenBank/DDBJ databases">
        <title>The draft genome sequence of Roseovarius indicus B108T.</title>
        <authorList>
            <person name="Li G."/>
            <person name="Lai Q."/>
            <person name="Shao Z."/>
            <person name="Yan P."/>
        </authorList>
    </citation>
    <scope>NUCLEOTIDE SEQUENCE [LARGE SCALE GENOMIC DNA]</scope>
    <source>
        <strain evidence="2 4">B108</strain>
    </source>
</reference>
<dbReference type="InterPro" id="IPR003593">
    <property type="entry name" value="AAA+_ATPase"/>
</dbReference>
<proteinExistence type="predicted"/>
<evidence type="ECO:0000313" key="4">
    <source>
        <dbReference type="Proteomes" id="UP000051401"/>
    </source>
</evidence>
<dbReference type="InterPro" id="IPR003959">
    <property type="entry name" value="ATPase_AAA_core"/>
</dbReference>
<evidence type="ECO:0000313" key="3">
    <source>
        <dbReference type="EMBL" id="QEW26766.1"/>
    </source>
</evidence>
<dbReference type="Pfam" id="PF13476">
    <property type="entry name" value="AAA_23"/>
    <property type="match status" value="1"/>
</dbReference>
<dbReference type="KEGG" id="rid:RIdsm_02571"/>
<dbReference type="AlphaFoldDB" id="A0A0T5PBC6"/>
<dbReference type="InterPro" id="IPR038729">
    <property type="entry name" value="Rad50/SbcC_AAA"/>
</dbReference>
<keyword evidence="4" id="KW-1185">Reference proteome</keyword>
<gene>
    <name evidence="3" type="ORF">RIdsm_02571</name>
    <name evidence="2" type="ORF">XM52_09625</name>
</gene>
<dbReference type="PANTHER" id="PTHR43581">
    <property type="entry name" value="ATP/GTP PHOSPHATASE"/>
    <property type="match status" value="1"/>
</dbReference>
<sequence length="535" mass="60833">MRITKIHFRNGYKRFHDLTIDLGEEPARIVALVGPNGCGKSSVLDGLLYHANAHQRIGKPQQRDPTYHSMKETNVSWQDIDIRFTEGSFNEVHNARSSAGRSNTIFSFRSPYRYNSTLKIKETRAVEKISLNSYGAGDASSLDAKMEDNYRRLYALYNSYLDENDIKPSEAKSKIIGELNRSIQNCVDLEISNLGNVEGDKGTLYFSKPDHPKDFEFNVLSSGEKEVVDLLLDLYLRKNDYNDSIFLIDEPELHINTAIQGNLLTEIDRLVGPDCQIWLTTHSIGFLRALQTKMYSQCQIIYFRPEYNLAAEPCVLTPMKVGAGTWRELFSVALDDMALLVSPKTIIYCEGRAEPGVGGRERGLDAQVFNNIFAESHPDAFFTSSGGNTEPDQRSAIALAVLSKVFPTVDILVLKDRDVGSGKYMDEKDRQIYLRTNSPNHRVLTRWEIENYLFDKDVLKAYCEGEGLTFSEEAYDKLVTNISDQNLKDYVQHIKNFCNIKSSINADVFKVELSKYISAEMPVFRELEKCIFDRQ</sequence>
<dbReference type="Proteomes" id="UP000325785">
    <property type="component" value="Chromosome"/>
</dbReference>
<dbReference type="RefSeq" id="WP_057815662.1">
    <property type="nucleotide sequence ID" value="NZ_CP031598.1"/>
</dbReference>